<dbReference type="InterPro" id="IPR042178">
    <property type="entry name" value="Serpin_sf_1"/>
</dbReference>
<feature type="DNA-binding region" description="H-T-H motif" evidence="4">
    <location>
        <begin position="232"/>
        <end position="252"/>
    </location>
</feature>
<dbReference type="InterPro" id="IPR036186">
    <property type="entry name" value="Serpin_sf"/>
</dbReference>
<evidence type="ECO:0000259" key="6">
    <source>
        <dbReference type="PROSITE" id="PS50960"/>
    </source>
</evidence>
<dbReference type="InterPro" id="IPR009057">
    <property type="entry name" value="Homeodomain-like_sf"/>
</dbReference>
<feature type="compositionally biased region" description="Basic and acidic residues" evidence="5">
    <location>
        <begin position="61"/>
        <end position="73"/>
    </location>
</feature>
<evidence type="ECO:0000256" key="3">
    <source>
        <dbReference type="ARBA" id="ARBA00022900"/>
    </source>
</evidence>
<feature type="compositionally biased region" description="Polar residues" evidence="5">
    <location>
        <begin position="50"/>
        <end position="60"/>
    </location>
</feature>
<evidence type="ECO:0000256" key="1">
    <source>
        <dbReference type="ARBA" id="ARBA00004123"/>
    </source>
</evidence>
<dbReference type="Gene3D" id="1.10.10.60">
    <property type="entry name" value="Homeodomain-like"/>
    <property type="match status" value="1"/>
</dbReference>
<evidence type="ECO:0000256" key="5">
    <source>
        <dbReference type="SAM" id="MobiDB-lite"/>
    </source>
</evidence>
<sequence>MDDGSSQCEIQSVRMASEVGPVPDECEKMQLEEIETSERGRQESGDNNDEANNQRDSNSPKAEEMYDAEKESDFDTEAETSCFKIDKVYTMTDEQDDLEICDNDKDEKDDKGEATNGALDIKTEAVSAAKPEVQEMKVKDEKPIKPKATRTALTKMPSLAGVGGVRVLGGGVRGPNMPLIVSMGAGNPAIPLLPAGLPPGRYMYTRERGRRKSYTAGEKLAMIEAVEAGQRKSAVADRFGVAPSTLACILAQKHKIRAEQCLKRLRNSVPTSPVVRIRYKEELSVRLHKHYFSTEQHQQNRHAAPGGYGDGGGGAGARSVPVLFGRDDFSVRSTPISRASRLRLRALQAAGARSPRNFFFSPYSIWTAFTSYFGAGGETAAQLQRALRVDDKVATLRLWRALEAMYRTRQQNTTLLFKIANRAYIDKSLPIRDCITNLFSEVERSIL</sequence>
<reference evidence="7 8" key="1">
    <citation type="submission" date="2018-04" db="EMBL/GenBank/DDBJ databases">
        <authorList>
            <person name="Zhang X."/>
            <person name="Yuan J."/>
            <person name="Li F."/>
            <person name="Xiang J."/>
        </authorList>
    </citation>
    <scope>NUCLEOTIDE SEQUENCE [LARGE SCALE GENOMIC DNA]</scope>
    <source>
        <tissue evidence="7">Muscle</tissue>
    </source>
</reference>
<dbReference type="PROSITE" id="PS50960">
    <property type="entry name" value="HTH_PSQ"/>
    <property type="match status" value="1"/>
</dbReference>
<comment type="subcellular location">
    <subcellularLocation>
        <location evidence="1 4">Nucleus</location>
    </subcellularLocation>
</comment>
<dbReference type="InterPro" id="IPR007889">
    <property type="entry name" value="HTH_Psq"/>
</dbReference>
<dbReference type="InterPro" id="IPR023796">
    <property type="entry name" value="Serpin_dom"/>
</dbReference>
<keyword evidence="4" id="KW-0238">DNA-binding</keyword>
<keyword evidence="8" id="KW-1185">Reference proteome</keyword>
<gene>
    <name evidence="7" type="ORF">C7M84_003323</name>
</gene>
<dbReference type="AlphaFoldDB" id="A0A423TNE8"/>
<keyword evidence="4" id="KW-0539">Nucleus</keyword>
<accession>A0A423TNE8</accession>
<dbReference type="EMBL" id="QCYY01001451">
    <property type="protein sequence ID" value="ROT78004.1"/>
    <property type="molecule type" value="Genomic_DNA"/>
</dbReference>
<keyword evidence="2" id="KW-0646">Protease inhibitor</keyword>
<evidence type="ECO:0000313" key="8">
    <source>
        <dbReference type="Proteomes" id="UP000283509"/>
    </source>
</evidence>
<dbReference type="GO" id="GO:0005634">
    <property type="term" value="C:nucleus"/>
    <property type="evidence" value="ECO:0007669"/>
    <property type="project" value="UniProtKB-SubCell"/>
</dbReference>
<organism evidence="7 8">
    <name type="scientific">Penaeus vannamei</name>
    <name type="common">Whiteleg shrimp</name>
    <name type="synonym">Litopenaeus vannamei</name>
    <dbReference type="NCBI Taxonomy" id="6689"/>
    <lineage>
        <taxon>Eukaryota</taxon>
        <taxon>Metazoa</taxon>
        <taxon>Ecdysozoa</taxon>
        <taxon>Arthropoda</taxon>
        <taxon>Crustacea</taxon>
        <taxon>Multicrustacea</taxon>
        <taxon>Malacostraca</taxon>
        <taxon>Eumalacostraca</taxon>
        <taxon>Eucarida</taxon>
        <taxon>Decapoda</taxon>
        <taxon>Dendrobranchiata</taxon>
        <taxon>Penaeoidea</taxon>
        <taxon>Penaeidae</taxon>
        <taxon>Penaeus</taxon>
    </lineage>
</organism>
<dbReference type="SUPFAM" id="SSF46689">
    <property type="entry name" value="Homeodomain-like"/>
    <property type="match status" value="1"/>
</dbReference>
<name>A0A423TNE8_PENVA</name>
<dbReference type="OrthoDB" id="1063785at2759"/>
<dbReference type="Gene3D" id="3.30.497.10">
    <property type="entry name" value="Antithrombin, subunit I, domain 2"/>
    <property type="match status" value="1"/>
</dbReference>
<evidence type="ECO:0000313" key="7">
    <source>
        <dbReference type="EMBL" id="ROT78004.1"/>
    </source>
</evidence>
<feature type="region of interest" description="Disordered" evidence="5">
    <location>
        <begin position="1"/>
        <end position="77"/>
    </location>
</feature>
<dbReference type="GO" id="GO:0004867">
    <property type="term" value="F:serine-type endopeptidase inhibitor activity"/>
    <property type="evidence" value="ECO:0007669"/>
    <property type="project" value="UniProtKB-KW"/>
</dbReference>
<dbReference type="GO" id="GO:0003677">
    <property type="term" value="F:DNA binding"/>
    <property type="evidence" value="ECO:0007669"/>
    <property type="project" value="UniProtKB-UniRule"/>
</dbReference>
<dbReference type="Pfam" id="PF00079">
    <property type="entry name" value="Serpin"/>
    <property type="match status" value="1"/>
</dbReference>
<proteinExistence type="predicted"/>
<comment type="caution">
    <text evidence="7">The sequence shown here is derived from an EMBL/GenBank/DDBJ whole genome shotgun (WGS) entry which is preliminary data.</text>
</comment>
<dbReference type="SUPFAM" id="SSF56574">
    <property type="entry name" value="Serpins"/>
    <property type="match status" value="1"/>
</dbReference>
<evidence type="ECO:0000256" key="4">
    <source>
        <dbReference type="PROSITE-ProRule" id="PRU00320"/>
    </source>
</evidence>
<protein>
    <submittedName>
        <fullName evidence="7">Serine proteinase inhibitor</fullName>
    </submittedName>
</protein>
<feature type="compositionally biased region" description="Basic and acidic residues" evidence="5">
    <location>
        <begin position="25"/>
        <end position="44"/>
    </location>
</feature>
<evidence type="ECO:0000256" key="2">
    <source>
        <dbReference type="ARBA" id="ARBA00022690"/>
    </source>
</evidence>
<feature type="domain" description="HTH psq-type" evidence="6">
    <location>
        <begin position="205"/>
        <end position="256"/>
    </location>
</feature>
<dbReference type="Proteomes" id="UP000283509">
    <property type="component" value="Unassembled WGS sequence"/>
</dbReference>
<reference evidence="7 8" key="2">
    <citation type="submission" date="2019-01" db="EMBL/GenBank/DDBJ databases">
        <title>The decoding of complex shrimp genome reveals the adaptation for benthos swimmer, frequently molting mechanism and breeding impact on genome.</title>
        <authorList>
            <person name="Sun Y."/>
            <person name="Gao Y."/>
            <person name="Yu Y."/>
        </authorList>
    </citation>
    <scope>NUCLEOTIDE SEQUENCE [LARGE SCALE GENOMIC DNA]</scope>
    <source>
        <tissue evidence="7">Muscle</tissue>
    </source>
</reference>
<dbReference type="Pfam" id="PF04218">
    <property type="entry name" value="CENP-B_N"/>
    <property type="match status" value="1"/>
</dbReference>
<feature type="compositionally biased region" description="Polar residues" evidence="5">
    <location>
        <begin position="1"/>
        <end position="10"/>
    </location>
</feature>
<keyword evidence="3" id="KW-0722">Serine protease inhibitor</keyword>